<dbReference type="PATRIC" id="fig|742823.3.peg.300"/>
<dbReference type="eggNOG" id="COG1018">
    <property type="taxonomic scope" value="Bacteria"/>
</dbReference>
<dbReference type="InterPro" id="IPR050415">
    <property type="entry name" value="MRET"/>
</dbReference>
<evidence type="ECO:0000256" key="8">
    <source>
        <dbReference type="ARBA" id="ARBA00023014"/>
    </source>
</evidence>
<dbReference type="PANTHER" id="PTHR47354:SF8">
    <property type="entry name" value="1,2-PHENYLACETYL-COA EPOXIDASE, SUBUNIT E"/>
    <property type="match status" value="1"/>
</dbReference>
<evidence type="ECO:0000313" key="10">
    <source>
        <dbReference type="EMBL" id="EKB32078.1"/>
    </source>
</evidence>
<protein>
    <recommendedName>
        <fullName evidence="9">FAD-binding FR-type domain-containing protein</fullName>
    </recommendedName>
</protein>
<dbReference type="GO" id="GO:0046872">
    <property type="term" value="F:metal ion binding"/>
    <property type="evidence" value="ECO:0007669"/>
    <property type="project" value="UniProtKB-KW"/>
</dbReference>
<dbReference type="HOGENOM" id="CLU_003827_14_4_4"/>
<dbReference type="Gene3D" id="2.40.30.10">
    <property type="entry name" value="Translation factors"/>
    <property type="match status" value="1"/>
</dbReference>
<keyword evidence="4" id="KW-0479">Metal-binding</keyword>
<evidence type="ECO:0000259" key="9">
    <source>
        <dbReference type="PROSITE" id="PS51384"/>
    </source>
</evidence>
<evidence type="ECO:0000256" key="1">
    <source>
        <dbReference type="ARBA" id="ARBA00001974"/>
    </source>
</evidence>
<dbReference type="OrthoDB" id="9796486at2"/>
<dbReference type="SUPFAM" id="SSF52343">
    <property type="entry name" value="Ferredoxin reductase-like, C-terminal NADP-linked domain"/>
    <property type="match status" value="1"/>
</dbReference>
<dbReference type="RefSeq" id="WP_005433439.1">
    <property type="nucleotide sequence ID" value="NZ_JH815513.1"/>
</dbReference>
<dbReference type="InterPro" id="IPR017938">
    <property type="entry name" value="Riboflavin_synthase-like_b-brl"/>
</dbReference>
<name>K1JZR5_9BURK</name>
<dbReference type="STRING" id="742823.HMPREF9465_00306"/>
<organism evidence="10 11">
    <name type="scientific">Sutterella wadsworthensis 2_1_59BFAA</name>
    <dbReference type="NCBI Taxonomy" id="742823"/>
    <lineage>
        <taxon>Bacteria</taxon>
        <taxon>Pseudomonadati</taxon>
        <taxon>Pseudomonadota</taxon>
        <taxon>Betaproteobacteria</taxon>
        <taxon>Burkholderiales</taxon>
        <taxon>Sutterellaceae</taxon>
        <taxon>Sutterella</taxon>
    </lineage>
</organism>
<gene>
    <name evidence="10" type="ORF">HMPREF9465_00306</name>
</gene>
<dbReference type="InterPro" id="IPR039261">
    <property type="entry name" value="FNR_nucleotide-bd"/>
</dbReference>
<keyword evidence="3" id="KW-0001">2Fe-2S</keyword>
<accession>K1JZR5</accession>
<keyword evidence="7" id="KW-0408">Iron</keyword>
<evidence type="ECO:0000256" key="2">
    <source>
        <dbReference type="ARBA" id="ARBA00022630"/>
    </source>
</evidence>
<dbReference type="PRINTS" id="PR00409">
    <property type="entry name" value="PHDIOXRDTASE"/>
</dbReference>
<keyword evidence="5" id="KW-0274">FAD</keyword>
<evidence type="ECO:0000313" key="11">
    <source>
        <dbReference type="Proteomes" id="UP000005835"/>
    </source>
</evidence>
<proteinExistence type="predicted"/>
<dbReference type="Gene3D" id="3.40.50.80">
    <property type="entry name" value="Nucleotide-binding domain of ferredoxin-NADP reductase (FNR) module"/>
    <property type="match status" value="1"/>
</dbReference>
<dbReference type="AlphaFoldDB" id="K1JZR5"/>
<keyword evidence="8" id="KW-0411">Iron-sulfur</keyword>
<keyword evidence="2" id="KW-0285">Flavoprotein</keyword>
<evidence type="ECO:0000256" key="6">
    <source>
        <dbReference type="ARBA" id="ARBA00023002"/>
    </source>
</evidence>
<evidence type="ECO:0000256" key="7">
    <source>
        <dbReference type="ARBA" id="ARBA00023004"/>
    </source>
</evidence>
<dbReference type="InterPro" id="IPR008333">
    <property type="entry name" value="Cbr1-like_FAD-bd_dom"/>
</dbReference>
<dbReference type="InterPro" id="IPR001433">
    <property type="entry name" value="OxRdtase_FAD/NAD-bd"/>
</dbReference>
<dbReference type="Proteomes" id="UP000005835">
    <property type="component" value="Unassembled WGS sequence"/>
</dbReference>
<dbReference type="Pfam" id="PF00175">
    <property type="entry name" value="NAD_binding_1"/>
    <property type="match status" value="1"/>
</dbReference>
<keyword evidence="6" id="KW-0560">Oxidoreductase</keyword>
<feature type="domain" description="FAD-binding FR-type" evidence="9">
    <location>
        <begin position="24"/>
        <end position="126"/>
    </location>
</feature>
<comment type="caution">
    <text evidence="10">The sequence shown here is derived from an EMBL/GenBank/DDBJ whole genome shotgun (WGS) entry which is preliminary data.</text>
</comment>
<dbReference type="GO" id="GO:0016491">
    <property type="term" value="F:oxidoreductase activity"/>
    <property type="evidence" value="ECO:0007669"/>
    <property type="project" value="UniProtKB-KW"/>
</dbReference>
<evidence type="ECO:0000256" key="5">
    <source>
        <dbReference type="ARBA" id="ARBA00022827"/>
    </source>
</evidence>
<reference evidence="10 11" key="1">
    <citation type="submission" date="2012-05" db="EMBL/GenBank/DDBJ databases">
        <title>The Genome Sequence of Sutterella wadsworthensis 2_1_59BFAA.</title>
        <authorList>
            <consortium name="The Broad Institute Genome Sequencing Platform"/>
            <person name="Earl A."/>
            <person name="Ward D."/>
            <person name="Feldgarden M."/>
            <person name="Gevers D."/>
            <person name="Daigneault M."/>
            <person name="Strauss J."/>
            <person name="Allen-Vercoe E."/>
            <person name="Walker B."/>
            <person name="Young S.K."/>
            <person name="Zeng Q."/>
            <person name="Gargeya S."/>
            <person name="Fitzgerald M."/>
            <person name="Haas B."/>
            <person name="Abouelleil A."/>
            <person name="Alvarado L."/>
            <person name="Arachchi H.M."/>
            <person name="Berlin A.M."/>
            <person name="Chapman S.B."/>
            <person name="Goldberg J."/>
            <person name="Griggs A."/>
            <person name="Gujja S."/>
            <person name="Hansen M."/>
            <person name="Howarth C."/>
            <person name="Imamovic A."/>
            <person name="Larimer J."/>
            <person name="McCowen C."/>
            <person name="Montmayeur A."/>
            <person name="Murphy C."/>
            <person name="Neiman D."/>
            <person name="Pearson M."/>
            <person name="Priest M."/>
            <person name="Roberts A."/>
            <person name="Saif S."/>
            <person name="Shea T."/>
            <person name="Sisk P."/>
            <person name="Sykes S."/>
            <person name="Wortman J."/>
            <person name="Nusbaum C."/>
            <person name="Birren B."/>
        </authorList>
    </citation>
    <scope>NUCLEOTIDE SEQUENCE [LARGE SCALE GENOMIC DNA]</scope>
    <source>
        <strain evidence="10 11">2_1_59BFAA</strain>
    </source>
</reference>
<evidence type="ECO:0000256" key="3">
    <source>
        <dbReference type="ARBA" id="ARBA00022714"/>
    </source>
</evidence>
<comment type="cofactor">
    <cofactor evidence="1">
        <name>FAD</name>
        <dbReference type="ChEBI" id="CHEBI:57692"/>
    </cofactor>
</comment>
<dbReference type="Pfam" id="PF00970">
    <property type="entry name" value="FAD_binding_6"/>
    <property type="match status" value="1"/>
</dbReference>
<dbReference type="SUPFAM" id="SSF63380">
    <property type="entry name" value="Riboflavin synthase domain-like"/>
    <property type="match status" value="1"/>
</dbReference>
<keyword evidence="11" id="KW-1185">Reference proteome</keyword>
<dbReference type="EMBL" id="ADMG01000009">
    <property type="protein sequence ID" value="EKB32078.1"/>
    <property type="molecule type" value="Genomic_DNA"/>
</dbReference>
<dbReference type="PROSITE" id="PS51384">
    <property type="entry name" value="FAD_FR"/>
    <property type="match status" value="1"/>
</dbReference>
<dbReference type="GO" id="GO:0050660">
    <property type="term" value="F:flavin adenine dinucleotide binding"/>
    <property type="evidence" value="ECO:0007669"/>
    <property type="project" value="TreeGrafter"/>
</dbReference>
<sequence>MFGFFEKKEAHVDEVKAPAFVEWKGWRKFKVMNRKQECVDTTTFTLMPADEQPLPAFRAGQGVALRLEGFEPRAYTLCSTPDEGCYRITIKVLDNDRGALSAQLAQCLHVGDEIEVSEPAGGFVLDDRETPVVMIAEGIGITPMVAMLSEIATDHPLRRVHLIYSTKNGEHFPLQEETKNLIKLIPDSGMAVGYTEPRFDEHVGQDYQFTGKLMPATLRHACMDAESDVYLCGSEIFVEYVRNIILQYRTIPADHIHTQVFVRTR</sequence>
<dbReference type="PANTHER" id="PTHR47354">
    <property type="entry name" value="NADH OXIDOREDUCTASE HCR"/>
    <property type="match status" value="1"/>
</dbReference>
<evidence type="ECO:0000256" key="4">
    <source>
        <dbReference type="ARBA" id="ARBA00022723"/>
    </source>
</evidence>
<dbReference type="GO" id="GO:0051537">
    <property type="term" value="F:2 iron, 2 sulfur cluster binding"/>
    <property type="evidence" value="ECO:0007669"/>
    <property type="project" value="UniProtKB-KW"/>
</dbReference>
<dbReference type="InterPro" id="IPR017927">
    <property type="entry name" value="FAD-bd_FR_type"/>
</dbReference>